<evidence type="ECO:0000313" key="2">
    <source>
        <dbReference type="EMBL" id="TLH68801.1"/>
    </source>
</evidence>
<dbReference type="EMBL" id="POTM01000030">
    <property type="protein sequence ID" value="TLH68801.1"/>
    <property type="molecule type" value="Genomic_DNA"/>
</dbReference>
<dbReference type="GO" id="GO:0016758">
    <property type="term" value="F:hexosyltransferase activity"/>
    <property type="evidence" value="ECO:0007669"/>
    <property type="project" value="UniProtKB-ARBA"/>
</dbReference>
<evidence type="ECO:0000259" key="1">
    <source>
        <dbReference type="Pfam" id="PF00535"/>
    </source>
</evidence>
<comment type="caution">
    <text evidence="2">The sequence shown here is derived from an EMBL/GenBank/DDBJ whole genome shotgun (WGS) entry which is preliminary data.</text>
</comment>
<dbReference type="Pfam" id="PF00535">
    <property type="entry name" value="Glycos_transf_2"/>
    <property type="match status" value="1"/>
</dbReference>
<dbReference type="SUPFAM" id="SSF53448">
    <property type="entry name" value="Nucleotide-diphospho-sugar transferases"/>
    <property type="match status" value="1"/>
</dbReference>
<dbReference type="PANTHER" id="PTHR22916:SF3">
    <property type="entry name" value="UDP-GLCNAC:BETAGAL BETA-1,3-N-ACETYLGLUCOSAMINYLTRANSFERASE-LIKE PROTEIN 1"/>
    <property type="match status" value="1"/>
</dbReference>
<evidence type="ECO:0000313" key="3">
    <source>
        <dbReference type="Proteomes" id="UP000309984"/>
    </source>
</evidence>
<dbReference type="InterPro" id="IPR029044">
    <property type="entry name" value="Nucleotide-diphossugar_trans"/>
</dbReference>
<sequence>MTEVTPVVSVVTITYNHEEFVAEALQSFVDQEVDFPIEVIVADDASTDRTPEIIQLYTDRYPQLFRPVLRSKNVGAFSNLIDALSASRGTFIALCEGDDYWTDPHKLAKQVAYLREHPDTSVCFHPVRVIWTDGSAPDSIYPPTHRRRNLTVDALFKWNFIQTRALTPDGGHGIWIKQLLAA</sequence>
<dbReference type="RefSeq" id="WP_138249210.1">
    <property type="nucleotide sequence ID" value="NZ_AP022616.1"/>
</dbReference>
<dbReference type="InterPro" id="IPR001173">
    <property type="entry name" value="Glyco_trans_2-like"/>
</dbReference>
<dbReference type="Gene3D" id="3.90.550.10">
    <property type="entry name" value="Spore Coat Polysaccharide Biosynthesis Protein SpsA, Chain A"/>
    <property type="match status" value="1"/>
</dbReference>
<feature type="domain" description="Glycosyltransferase 2-like" evidence="1">
    <location>
        <begin position="9"/>
        <end position="140"/>
    </location>
</feature>
<keyword evidence="3" id="KW-1185">Reference proteome</keyword>
<gene>
    <name evidence="2" type="ORF">C1S79_12635</name>
</gene>
<dbReference type="AlphaFoldDB" id="A0AA94RD16"/>
<reference evidence="2 3" key="1">
    <citation type="submission" date="2018-01" db="EMBL/GenBank/DDBJ databases">
        <title>Comparative genomics of Mycobacterium mucogenicum and Mycobacterium neoaurum clade members emphasizing tRNA and non-coding RNA.</title>
        <authorList>
            <person name="Behra P.R.K."/>
            <person name="Pettersson B.M.F."/>
            <person name="Das S."/>
            <person name="Dasgupta S."/>
            <person name="Kirsebom L.A."/>
        </authorList>
    </citation>
    <scope>NUCLEOTIDE SEQUENCE [LARGE SCALE GENOMIC DNA]</scope>
    <source>
        <strain evidence="2 3">DSM 45104</strain>
    </source>
</reference>
<name>A0AA94RD16_9MYCO</name>
<accession>A0AA94RD16</accession>
<dbReference type="Proteomes" id="UP000309984">
    <property type="component" value="Unassembled WGS sequence"/>
</dbReference>
<organism evidence="2 3">
    <name type="scientific">Mycolicibacterium phocaicum</name>
    <dbReference type="NCBI Taxonomy" id="319706"/>
    <lineage>
        <taxon>Bacteria</taxon>
        <taxon>Bacillati</taxon>
        <taxon>Actinomycetota</taxon>
        <taxon>Actinomycetes</taxon>
        <taxon>Mycobacteriales</taxon>
        <taxon>Mycobacteriaceae</taxon>
        <taxon>Mycolicibacterium</taxon>
    </lineage>
</organism>
<protein>
    <recommendedName>
        <fullName evidence="1">Glycosyltransferase 2-like domain-containing protein</fullName>
    </recommendedName>
</protein>
<proteinExistence type="predicted"/>
<dbReference type="PANTHER" id="PTHR22916">
    <property type="entry name" value="GLYCOSYLTRANSFERASE"/>
    <property type="match status" value="1"/>
</dbReference>